<dbReference type="InterPro" id="IPR052491">
    <property type="entry name" value="TNFRSF10"/>
</dbReference>
<feature type="compositionally biased region" description="Polar residues" evidence="8">
    <location>
        <begin position="313"/>
        <end position="323"/>
    </location>
</feature>
<evidence type="ECO:0000256" key="7">
    <source>
        <dbReference type="PROSITE-ProRule" id="PRU00206"/>
    </source>
</evidence>
<feature type="region of interest" description="Disordered" evidence="8">
    <location>
        <begin position="374"/>
        <end position="393"/>
    </location>
</feature>
<keyword evidence="2" id="KW-0677">Repeat</keyword>
<feature type="signal peptide" evidence="10">
    <location>
        <begin position="1"/>
        <end position="20"/>
    </location>
</feature>
<comment type="subcellular location">
    <subcellularLocation>
        <location evidence="1">Membrane</location>
    </subcellularLocation>
</comment>
<evidence type="ECO:0000256" key="4">
    <source>
        <dbReference type="ARBA" id="ARBA00023157"/>
    </source>
</evidence>
<evidence type="ECO:0000256" key="9">
    <source>
        <dbReference type="SAM" id="Phobius"/>
    </source>
</evidence>
<sequence>MDPLHFHFFIWILCLSVVEGNSNISDDVTSINECRHCKPGHYASRMCSNEHDTICSPCPRGMFTSESNIANQCTACSHCNSEEYESEVCSKEKDTVCKSCDDFLIDRANERFLSECSKYLGLKSNNTSPDFYVGQSEIGKDSIEGSGTEGDGDPIYTDLNIHLFNDTELVLTNTTEEGSGGVLIVFPSQTELNQSFSVPLLSPKEEENGDLIPITTKEVTTAPKENDSYVITSPTARSLPTPQVKIQPEVVVILNTSHEKSIQLPNITTTESPSSNIRTTKRPIVQSNHGTGVLHEDLRKGGQPLIDKPVADASQNQESKSSEGNNVAVEVVIIIAVVAALVFFIIGFVVSKYCRRDHGTFNVLKAAKRNGLPSQDSTIEHKDPEINSGRGTSIYDEIPATEKQNGKTTETRPAEDNVYSKPVKRPESEVKVEPSGAREDTREAWAGYKLTRSESTGTIALETDNPETEPLTEIQYIDETSDDELERASQTDRLLPPVVSSNGSSSGSGNQPAEDDNQLTEETPMLNSSEPKQQPGSPAHEGLKKQNT</sequence>
<comment type="caution">
    <text evidence="12">The sequence shown here is derived from an EMBL/GenBank/DDBJ whole genome shotgun (WGS) entry which is preliminary data.</text>
</comment>
<feature type="compositionally biased region" description="Polar residues" evidence="8">
    <location>
        <begin position="525"/>
        <end position="536"/>
    </location>
</feature>
<dbReference type="EMBL" id="JBJQND010000017">
    <property type="protein sequence ID" value="KAL3842484.1"/>
    <property type="molecule type" value="Genomic_DNA"/>
</dbReference>
<dbReference type="CDD" id="cd00185">
    <property type="entry name" value="TNFRSF"/>
    <property type="match status" value="1"/>
</dbReference>
<feature type="disulfide bond" evidence="7">
    <location>
        <begin position="79"/>
        <end position="97"/>
    </location>
</feature>
<keyword evidence="4 7" id="KW-1015">Disulfide bond</keyword>
<feature type="region of interest" description="Disordered" evidence="8">
    <location>
        <begin position="401"/>
        <end position="444"/>
    </location>
</feature>
<keyword evidence="6" id="KW-0325">Glycoprotein</keyword>
<keyword evidence="5" id="KW-0675">Receptor</keyword>
<dbReference type="InterPro" id="IPR001368">
    <property type="entry name" value="TNFR/NGFR_Cys_rich_reg"/>
</dbReference>
<keyword evidence="3 9" id="KW-0472">Membrane</keyword>
<evidence type="ECO:0000259" key="11">
    <source>
        <dbReference type="PROSITE" id="PS50050"/>
    </source>
</evidence>
<dbReference type="PROSITE" id="PS00652">
    <property type="entry name" value="TNFR_NGFR_1"/>
    <property type="match status" value="1"/>
</dbReference>
<gene>
    <name evidence="12" type="ORF">ACJMK2_020491</name>
</gene>
<dbReference type="SMART" id="SM00208">
    <property type="entry name" value="TNFR"/>
    <property type="match status" value="2"/>
</dbReference>
<keyword evidence="13" id="KW-1185">Reference proteome</keyword>
<keyword evidence="9" id="KW-1133">Transmembrane helix</keyword>
<dbReference type="PANTHER" id="PTHR46330:SF6">
    <property type="entry name" value="HEMATOPOIETIC DEATH RECEPTOR-RELATED"/>
    <property type="match status" value="1"/>
</dbReference>
<feature type="compositionally biased region" description="Low complexity" evidence="8">
    <location>
        <begin position="500"/>
        <end position="510"/>
    </location>
</feature>
<organism evidence="12 13">
    <name type="scientific">Sinanodonta woodiana</name>
    <name type="common">Chinese pond mussel</name>
    <name type="synonym">Anodonta woodiana</name>
    <dbReference type="NCBI Taxonomy" id="1069815"/>
    <lineage>
        <taxon>Eukaryota</taxon>
        <taxon>Metazoa</taxon>
        <taxon>Spiralia</taxon>
        <taxon>Lophotrochozoa</taxon>
        <taxon>Mollusca</taxon>
        <taxon>Bivalvia</taxon>
        <taxon>Autobranchia</taxon>
        <taxon>Heteroconchia</taxon>
        <taxon>Palaeoheterodonta</taxon>
        <taxon>Unionida</taxon>
        <taxon>Unionoidea</taxon>
        <taxon>Unionidae</taxon>
        <taxon>Unioninae</taxon>
        <taxon>Sinanodonta</taxon>
    </lineage>
</organism>
<evidence type="ECO:0000256" key="8">
    <source>
        <dbReference type="SAM" id="MobiDB-lite"/>
    </source>
</evidence>
<evidence type="ECO:0000313" key="12">
    <source>
        <dbReference type="EMBL" id="KAL3842484.1"/>
    </source>
</evidence>
<dbReference type="SUPFAM" id="SSF57586">
    <property type="entry name" value="TNF receptor-like"/>
    <property type="match status" value="1"/>
</dbReference>
<keyword evidence="10" id="KW-0732">Signal</keyword>
<name>A0ABD3TZ89_SINWO</name>
<evidence type="ECO:0000256" key="5">
    <source>
        <dbReference type="ARBA" id="ARBA00023170"/>
    </source>
</evidence>
<evidence type="ECO:0000256" key="10">
    <source>
        <dbReference type="SAM" id="SignalP"/>
    </source>
</evidence>
<evidence type="ECO:0000256" key="1">
    <source>
        <dbReference type="ARBA" id="ARBA00004370"/>
    </source>
</evidence>
<dbReference type="GO" id="GO:0016020">
    <property type="term" value="C:membrane"/>
    <property type="evidence" value="ECO:0007669"/>
    <property type="project" value="UniProtKB-SubCell"/>
</dbReference>
<evidence type="ECO:0000313" key="13">
    <source>
        <dbReference type="Proteomes" id="UP001634394"/>
    </source>
</evidence>
<feature type="repeat" description="TNFR-Cys" evidence="7">
    <location>
        <begin position="57"/>
        <end position="97"/>
    </location>
</feature>
<keyword evidence="9" id="KW-0812">Transmembrane</keyword>
<feature type="compositionally biased region" description="Basic and acidic residues" evidence="8">
    <location>
        <begin position="424"/>
        <end position="443"/>
    </location>
</feature>
<accession>A0ABD3TZ89</accession>
<feature type="transmembrane region" description="Helical" evidence="9">
    <location>
        <begin position="327"/>
        <end position="350"/>
    </location>
</feature>
<feature type="region of interest" description="Disordered" evidence="8">
    <location>
        <begin position="479"/>
        <end position="548"/>
    </location>
</feature>
<feature type="disulfide bond" evidence="7">
    <location>
        <begin position="76"/>
        <end position="89"/>
    </location>
</feature>
<feature type="region of interest" description="Disordered" evidence="8">
    <location>
        <begin position="302"/>
        <end position="323"/>
    </location>
</feature>
<dbReference type="Proteomes" id="UP001634394">
    <property type="component" value="Unassembled WGS sequence"/>
</dbReference>
<evidence type="ECO:0000256" key="3">
    <source>
        <dbReference type="ARBA" id="ARBA00023136"/>
    </source>
</evidence>
<feature type="chain" id="PRO_5044747404" description="TNFR-Cys domain-containing protein" evidence="10">
    <location>
        <begin position="21"/>
        <end position="548"/>
    </location>
</feature>
<evidence type="ECO:0000256" key="2">
    <source>
        <dbReference type="ARBA" id="ARBA00022737"/>
    </source>
</evidence>
<reference evidence="12 13" key="1">
    <citation type="submission" date="2024-11" db="EMBL/GenBank/DDBJ databases">
        <title>Chromosome-level genome assembly of the freshwater bivalve Anodonta woodiana.</title>
        <authorList>
            <person name="Chen X."/>
        </authorList>
    </citation>
    <scope>NUCLEOTIDE SEQUENCE [LARGE SCALE GENOMIC DNA]</scope>
    <source>
        <strain evidence="12">MN2024</strain>
        <tissue evidence="12">Gills</tissue>
    </source>
</reference>
<feature type="domain" description="TNFR-Cys" evidence="11">
    <location>
        <begin position="57"/>
        <end position="97"/>
    </location>
</feature>
<evidence type="ECO:0000256" key="6">
    <source>
        <dbReference type="ARBA" id="ARBA00023180"/>
    </source>
</evidence>
<dbReference type="PANTHER" id="PTHR46330">
    <property type="entry name" value="TUMOR NECROSIS FACTOR RECEPTOR SUPERFAMILY MEMBER 10B"/>
    <property type="match status" value="1"/>
</dbReference>
<dbReference type="PROSITE" id="PS50050">
    <property type="entry name" value="TNFR_NGFR_2"/>
    <property type="match status" value="1"/>
</dbReference>
<feature type="disulfide bond" evidence="7">
    <location>
        <begin position="58"/>
        <end position="73"/>
    </location>
</feature>
<proteinExistence type="predicted"/>
<dbReference type="AlphaFoldDB" id="A0ABD3TZ89"/>
<dbReference type="Gene3D" id="2.10.50.10">
    <property type="entry name" value="Tumor Necrosis Factor Receptor, subunit A, domain 2"/>
    <property type="match status" value="1"/>
</dbReference>
<dbReference type="Pfam" id="PF00020">
    <property type="entry name" value="TNFR_c6"/>
    <property type="match status" value="1"/>
</dbReference>
<protein>
    <recommendedName>
        <fullName evidence="11">TNFR-Cys domain-containing protein</fullName>
    </recommendedName>
</protein>